<evidence type="ECO:0000313" key="2">
    <source>
        <dbReference type="EMBL" id="KFM28001.1"/>
    </source>
</evidence>
<feature type="compositionally biased region" description="Polar residues" evidence="1">
    <location>
        <begin position="88"/>
        <end position="101"/>
    </location>
</feature>
<dbReference type="GeneID" id="23612078"/>
<gene>
    <name evidence="2" type="ORF">F751_0687</name>
</gene>
<evidence type="ECO:0000256" key="1">
    <source>
        <dbReference type="SAM" id="MobiDB-lite"/>
    </source>
</evidence>
<name>A0A087SQJ7_AUXPR</name>
<dbReference type="KEGG" id="apro:F751_0687"/>
<protein>
    <submittedName>
        <fullName evidence="2">Uncharacterized protein</fullName>
    </submittedName>
</protein>
<sequence length="101" mass="11034">MVCMRTACSCHNWSALLHGTLGAGQHVTLPYTYNHSHLALFDEPVIHVEARDDLVVTITLGPRRHGVHQPLCEKTRAGQLSYAGPGGATTQQRQTGMTNRS</sequence>
<organism evidence="2 3">
    <name type="scientific">Auxenochlorella protothecoides</name>
    <name type="common">Green microalga</name>
    <name type="synonym">Chlorella protothecoides</name>
    <dbReference type="NCBI Taxonomy" id="3075"/>
    <lineage>
        <taxon>Eukaryota</taxon>
        <taxon>Viridiplantae</taxon>
        <taxon>Chlorophyta</taxon>
        <taxon>core chlorophytes</taxon>
        <taxon>Trebouxiophyceae</taxon>
        <taxon>Chlorellales</taxon>
        <taxon>Chlorellaceae</taxon>
        <taxon>Auxenochlorella</taxon>
    </lineage>
</organism>
<accession>A0A087SQJ7</accession>
<dbReference type="AlphaFoldDB" id="A0A087SQJ7"/>
<dbReference type="EMBL" id="KL662160">
    <property type="protein sequence ID" value="KFM28001.1"/>
    <property type="molecule type" value="Genomic_DNA"/>
</dbReference>
<evidence type="ECO:0000313" key="3">
    <source>
        <dbReference type="Proteomes" id="UP000028924"/>
    </source>
</evidence>
<dbReference type="Proteomes" id="UP000028924">
    <property type="component" value="Unassembled WGS sequence"/>
</dbReference>
<reference evidence="2 3" key="1">
    <citation type="journal article" date="2014" name="BMC Genomics">
        <title>Oil accumulation mechanisms of the oleaginous microalga Chlorella protothecoides revealed through its genome, transcriptomes, and proteomes.</title>
        <authorList>
            <person name="Gao C."/>
            <person name="Wang Y."/>
            <person name="Shen Y."/>
            <person name="Yan D."/>
            <person name="He X."/>
            <person name="Dai J."/>
            <person name="Wu Q."/>
        </authorList>
    </citation>
    <scope>NUCLEOTIDE SEQUENCE [LARGE SCALE GENOMIC DNA]</scope>
    <source>
        <strain evidence="2 3">0710</strain>
    </source>
</reference>
<proteinExistence type="predicted"/>
<keyword evidence="3" id="KW-1185">Reference proteome</keyword>
<feature type="region of interest" description="Disordered" evidence="1">
    <location>
        <begin position="77"/>
        <end position="101"/>
    </location>
</feature>
<dbReference type="RefSeq" id="XP_011401008.1">
    <property type="nucleotide sequence ID" value="XM_011402706.1"/>
</dbReference>